<evidence type="ECO:0000313" key="3">
    <source>
        <dbReference type="Proteomes" id="UP000289954"/>
    </source>
</evidence>
<dbReference type="AlphaFoldDB" id="A0A402DUL2"/>
<reference evidence="2 3" key="1">
    <citation type="submission" date="2019-01" db="EMBL/GenBank/DDBJ databases">
        <title>Draft genome sequence of Cellulomonas takizawaensis strain TKZ-21.</title>
        <authorList>
            <person name="Yamamura H."/>
            <person name="Hayashi T."/>
            <person name="Hamada M."/>
            <person name="Serisawa Y."/>
            <person name="Matsuyama K."/>
            <person name="Nakagawa Y."/>
            <person name="Otoguro M."/>
            <person name="Yanagida F."/>
            <person name="Hayakawa M."/>
        </authorList>
    </citation>
    <scope>NUCLEOTIDE SEQUENCE [LARGE SCALE GENOMIC DNA]</scope>
    <source>
        <strain evidence="2 3">NBRC12680</strain>
    </source>
</reference>
<evidence type="ECO:0000256" key="1">
    <source>
        <dbReference type="SAM" id="MobiDB-lite"/>
    </source>
</evidence>
<accession>A0A402DUL2</accession>
<name>A0A402DUL2_9CELL</name>
<sequence>MTTFWILVALAAAGWWITSLVTAVRGDGHGTTPPPASHADWSDATSDLPSAPFRTAR</sequence>
<evidence type="ECO:0000313" key="2">
    <source>
        <dbReference type="EMBL" id="GCE77785.1"/>
    </source>
</evidence>
<comment type="caution">
    <text evidence="2">The sequence shown here is derived from an EMBL/GenBank/DDBJ whole genome shotgun (WGS) entry which is preliminary data.</text>
</comment>
<dbReference type="Proteomes" id="UP000289954">
    <property type="component" value="Unassembled WGS sequence"/>
</dbReference>
<gene>
    <name evidence="2" type="ORF">CBZ_28410</name>
</gene>
<protein>
    <submittedName>
        <fullName evidence="2">Uncharacterized protein</fullName>
    </submittedName>
</protein>
<keyword evidence="3" id="KW-1185">Reference proteome</keyword>
<dbReference type="RefSeq" id="WP_165446804.1">
    <property type="nucleotide sequence ID" value="NZ_BIMR01000250.1"/>
</dbReference>
<dbReference type="EMBL" id="BIMR01000250">
    <property type="protein sequence ID" value="GCE77785.1"/>
    <property type="molecule type" value="Genomic_DNA"/>
</dbReference>
<organism evidence="2 3">
    <name type="scientific">Cellulomonas biazotea</name>
    <dbReference type="NCBI Taxonomy" id="1709"/>
    <lineage>
        <taxon>Bacteria</taxon>
        <taxon>Bacillati</taxon>
        <taxon>Actinomycetota</taxon>
        <taxon>Actinomycetes</taxon>
        <taxon>Micrococcales</taxon>
        <taxon>Cellulomonadaceae</taxon>
        <taxon>Cellulomonas</taxon>
    </lineage>
</organism>
<proteinExistence type="predicted"/>
<feature type="region of interest" description="Disordered" evidence="1">
    <location>
        <begin position="27"/>
        <end position="57"/>
    </location>
</feature>